<dbReference type="VEuPathDB" id="FungiDB:CIHG_02960"/>
<dbReference type="PANTHER" id="PTHR24093:SF423">
    <property type="entry name" value="CALCIUM-TRANSPORTING ATPASE"/>
    <property type="match status" value="1"/>
</dbReference>
<keyword evidence="1" id="KW-0460">Magnesium</keyword>
<dbReference type="InterPro" id="IPR023299">
    <property type="entry name" value="ATPase_P-typ_cyto_dom_N"/>
</dbReference>
<dbReference type="InterPro" id="IPR004014">
    <property type="entry name" value="ATPase_P-typ_cation-transptr_N"/>
</dbReference>
<evidence type="ECO:0000313" key="6">
    <source>
        <dbReference type="EMBL" id="KMU85178.1"/>
    </source>
</evidence>
<accession>A0A0J8UD42</accession>
<protein>
    <submittedName>
        <fullName evidence="6">Plasma membrane calcium-transporting ATPase 1</fullName>
    </submittedName>
</protein>
<feature type="domain" description="Cation-transporting P-type ATPase N-terminal" evidence="5">
    <location>
        <begin position="200"/>
        <end position="244"/>
    </location>
</feature>
<sequence>MANNNNNRLLAPPIFIDTSQTSPSSSTSECDNLSPDRPFSSNGSFLTAHSPVSMDGETLRSRANSFNSNVETLRSRSDSTAIKDPDHVQYDDVPLYEALKPDQRNEKDFQVDNNPFAFTPGQLNKMLNPKSLAAFRALGGLRGLERGLRTDLSAGLSLDESQLQGAVTFDEATKWDSQKVDNCGSSPVQSHSGSVPAEGQFADRIRVFQQNRLPERKGDGFLILLWRAYNDKIIILLTAAAVVSLSLGLYETFTGGSKVDWIEGVAICVAILIVTVVTAANDWQKERQFIKLNRRKSDRNVKAIRSGKSIMISVFDITVGDILHLEPGDAIPADGVFLSGHGVKCDESSATGESDQMKKTNGHEVWQRMEDGTATKKLDPFILSGSKVLEGVGTYLVTSVGPNSTYGKIMLSLQTTNDPTPLQVKLGKLADWIGGLGLAAALVLFFALLIRFLVQLPGNPGTPAVKGREFTDILIVAVTVIVVAIPVVAGTFGTEHSLDQTDEGRDAPSNMSQRFAAMSSSVRDLLLKAVALNSTAFEGEENGQRTFIGSKTEVAMLQLAEQYLGLNLPEERANAEIVQMIPFDSARKCMGVVVRQNNGTYRLHVKGAAEMMLAKATKVICELSQDPTQMRSSPR</sequence>
<feature type="transmembrane region" description="Helical" evidence="3">
    <location>
        <begin position="473"/>
        <end position="492"/>
    </location>
</feature>
<dbReference type="SUPFAM" id="SSF81660">
    <property type="entry name" value="Metal cation-transporting ATPase, ATP-binding domain N"/>
    <property type="match status" value="1"/>
</dbReference>
<dbReference type="OrthoDB" id="3352408at2759"/>
<evidence type="ECO:0000256" key="1">
    <source>
        <dbReference type="ARBA" id="ARBA00022842"/>
    </source>
</evidence>
<evidence type="ECO:0000313" key="7">
    <source>
        <dbReference type="Proteomes" id="UP000054563"/>
    </source>
</evidence>
<dbReference type="GO" id="GO:0006874">
    <property type="term" value="P:intracellular calcium ion homeostasis"/>
    <property type="evidence" value="ECO:0007669"/>
    <property type="project" value="TreeGrafter"/>
</dbReference>
<keyword evidence="3" id="KW-0812">Transmembrane</keyword>
<dbReference type="SUPFAM" id="SSF81665">
    <property type="entry name" value="Calcium ATPase, transmembrane domain M"/>
    <property type="match status" value="1"/>
</dbReference>
<proteinExistence type="predicted"/>
<dbReference type="InterPro" id="IPR023298">
    <property type="entry name" value="ATPase_P-typ_TM_dom_sf"/>
</dbReference>
<feature type="region of interest" description="Disordered" evidence="2">
    <location>
        <begin position="1"/>
        <end position="51"/>
    </location>
</feature>
<dbReference type="Pfam" id="PF00690">
    <property type="entry name" value="Cation_ATPase_N"/>
    <property type="match status" value="1"/>
</dbReference>
<keyword evidence="3" id="KW-0472">Membrane</keyword>
<dbReference type="Pfam" id="PF00122">
    <property type="entry name" value="E1-E2_ATPase"/>
    <property type="match status" value="1"/>
</dbReference>
<feature type="transmembrane region" description="Helical" evidence="3">
    <location>
        <begin position="262"/>
        <end position="281"/>
    </location>
</feature>
<feature type="transmembrane region" description="Helical" evidence="3">
    <location>
        <begin position="432"/>
        <end position="453"/>
    </location>
</feature>
<evidence type="ECO:0000256" key="2">
    <source>
        <dbReference type="SAM" id="MobiDB-lite"/>
    </source>
</evidence>
<gene>
    <name evidence="6" type="ORF">CIHG_02960</name>
</gene>
<dbReference type="Gene3D" id="3.40.1110.10">
    <property type="entry name" value="Calcium-transporting ATPase, cytoplasmic domain N"/>
    <property type="match status" value="1"/>
</dbReference>
<evidence type="ECO:0000259" key="4">
    <source>
        <dbReference type="Pfam" id="PF00122"/>
    </source>
</evidence>
<dbReference type="InterPro" id="IPR059000">
    <property type="entry name" value="ATPase_P-type_domA"/>
</dbReference>
<dbReference type="GO" id="GO:0000166">
    <property type="term" value="F:nucleotide binding"/>
    <property type="evidence" value="ECO:0007669"/>
    <property type="project" value="InterPro"/>
</dbReference>
<dbReference type="Gene3D" id="1.20.1110.10">
    <property type="entry name" value="Calcium-transporting ATPase, transmembrane domain"/>
    <property type="match status" value="1"/>
</dbReference>
<dbReference type="Proteomes" id="UP000054563">
    <property type="component" value="Unassembled WGS sequence"/>
</dbReference>
<evidence type="ECO:0000256" key="3">
    <source>
        <dbReference type="SAM" id="Phobius"/>
    </source>
</evidence>
<keyword evidence="3" id="KW-1133">Transmembrane helix</keyword>
<feature type="transmembrane region" description="Helical" evidence="3">
    <location>
        <begin position="233"/>
        <end position="250"/>
    </location>
</feature>
<evidence type="ECO:0000259" key="5">
    <source>
        <dbReference type="Pfam" id="PF00690"/>
    </source>
</evidence>
<name>A0A0J8UD42_COCIT</name>
<dbReference type="GO" id="GO:0012505">
    <property type="term" value="C:endomembrane system"/>
    <property type="evidence" value="ECO:0007669"/>
    <property type="project" value="UniProtKB-SubCell"/>
</dbReference>
<dbReference type="GO" id="GO:0005388">
    <property type="term" value="F:P-type calcium transporter activity"/>
    <property type="evidence" value="ECO:0007669"/>
    <property type="project" value="TreeGrafter"/>
</dbReference>
<organism evidence="6 7">
    <name type="scientific">Coccidioides immitis H538.4</name>
    <dbReference type="NCBI Taxonomy" id="396776"/>
    <lineage>
        <taxon>Eukaryota</taxon>
        <taxon>Fungi</taxon>
        <taxon>Dikarya</taxon>
        <taxon>Ascomycota</taxon>
        <taxon>Pezizomycotina</taxon>
        <taxon>Eurotiomycetes</taxon>
        <taxon>Eurotiomycetidae</taxon>
        <taxon>Onygenales</taxon>
        <taxon>Onygenaceae</taxon>
        <taxon>Coccidioides</taxon>
    </lineage>
</organism>
<dbReference type="SUPFAM" id="SSF81653">
    <property type="entry name" value="Calcium ATPase, transduction domain A"/>
    <property type="match status" value="1"/>
</dbReference>
<reference evidence="7" key="1">
    <citation type="journal article" date="2010" name="Genome Res.">
        <title>Population genomic sequencing of Coccidioides fungi reveals recent hybridization and transposon control.</title>
        <authorList>
            <person name="Neafsey D.E."/>
            <person name="Barker B.M."/>
            <person name="Sharpton T.J."/>
            <person name="Stajich J.E."/>
            <person name="Park D.J."/>
            <person name="Whiston E."/>
            <person name="Hung C.-Y."/>
            <person name="McMahan C."/>
            <person name="White J."/>
            <person name="Sykes S."/>
            <person name="Heiman D."/>
            <person name="Young S."/>
            <person name="Zeng Q."/>
            <person name="Abouelleil A."/>
            <person name="Aftuck L."/>
            <person name="Bessette D."/>
            <person name="Brown A."/>
            <person name="FitzGerald M."/>
            <person name="Lui A."/>
            <person name="Macdonald J.P."/>
            <person name="Priest M."/>
            <person name="Orbach M.J."/>
            <person name="Galgiani J.N."/>
            <person name="Kirkland T.N."/>
            <person name="Cole G.T."/>
            <person name="Birren B.W."/>
            <person name="Henn M.R."/>
            <person name="Taylor J.W."/>
            <person name="Rounsley S.D."/>
        </authorList>
    </citation>
    <scope>NUCLEOTIDE SEQUENCE [LARGE SCALE GENOMIC DNA]</scope>
    <source>
        <strain evidence="7">H538.4</strain>
    </source>
</reference>
<feature type="domain" description="P-type ATPase A" evidence="4">
    <location>
        <begin position="297"/>
        <end position="413"/>
    </location>
</feature>
<dbReference type="GO" id="GO:0005886">
    <property type="term" value="C:plasma membrane"/>
    <property type="evidence" value="ECO:0007669"/>
    <property type="project" value="TreeGrafter"/>
</dbReference>
<dbReference type="PANTHER" id="PTHR24093">
    <property type="entry name" value="CATION TRANSPORTING ATPASE"/>
    <property type="match status" value="1"/>
</dbReference>
<dbReference type="InterPro" id="IPR008250">
    <property type="entry name" value="ATPase_P-typ_transduc_dom_A_sf"/>
</dbReference>
<dbReference type="FunFam" id="2.70.150.10:FF:000028">
    <property type="entry name" value="Calcium-transporting ATPase"/>
    <property type="match status" value="1"/>
</dbReference>
<dbReference type="Pfam" id="PF13246">
    <property type="entry name" value="Cation_ATPase"/>
    <property type="match status" value="1"/>
</dbReference>
<dbReference type="Gene3D" id="2.70.150.10">
    <property type="entry name" value="Calcium-transporting ATPase, cytoplasmic transduction domain A"/>
    <property type="match status" value="1"/>
</dbReference>
<dbReference type="STRING" id="396776.A0A0J8UD42"/>
<dbReference type="AlphaFoldDB" id="A0A0J8UD42"/>
<feature type="compositionally biased region" description="Low complexity" evidence="2">
    <location>
        <begin position="18"/>
        <end position="28"/>
    </location>
</feature>
<dbReference type="EMBL" id="DS016987">
    <property type="protein sequence ID" value="KMU85178.1"/>
    <property type="molecule type" value="Genomic_DNA"/>
</dbReference>